<gene>
    <name evidence="1" type="ORF">TPSB3V08_LOCUS7627</name>
</gene>
<dbReference type="Gene3D" id="1.10.238.10">
    <property type="entry name" value="EF-hand"/>
    <property type="match status" value="1"/>
</dbReference>
<protein>
    <submittedName>
        <fullName evidence="1">Uncharacterized protein</fullName>
    </submittedName>
</protein>
<evidence type="ECO:0000313" key="1">
    <source>
        <dbReference type="EMBL" id="CAD7410968.1"/>
    </source>
</evidence>
<reference evidence="1" key="1">
    <citation type="submission" date="2020-11" db="EMBL/GenBank/DDBJ databases">
        <authorList>
            <person name="Tran Van P."/>
        </authorList>
    </citation>
    <scope>NUCLEOTIDE SEQUENCE</scope>
</reference>
<name>A0A7R9H9B8_TIMPO</name>
<proteinExistence type="predicted"/>
<dbReference type="AlphaFoldDB" id="A0A7R9H9B8"/>
<dbReference type="EMBL" id="OD005079">
    <property type="protein sequence ID" value="CAD7410968.1"/>
    <property type="molecule type" value="Genomic_DNA"/>
</dbReference>
<accession>A0A7R9H9B8</accession>
<sequence length="99" mass="11295">MSAREAKEEELDEFNIHVARHRPEELTKLAKTTKFTRKEIQLMYRGFKQNGFRLMHVALIRVWCVVASHTFSHLQVVADAAGASGARSFNPLPQRSITS</sequence>
<organism evidence="1">
    <name type="scientific">Timema poppense</name>
    <name type="common">Walking stick</name>
    <dbReference type="NCBI Taxonomy" id="170557"/>
    <lineage>
        <taxon>Eukaryota</taxon>
        <taxon>Metazoa</taxon>
        <taxon>Ecdysozoa</taxon>
        <taxon>Arthropoda</taxon>
        <taxon>Hexapoda</taxon>
        <taxon>Insecta</taxon>
        <taxon>Pterygota</taxon>
        <taxon>Neoptera</taxon>
        <taxon>Polyneoptera</taxon>
        <taxon>Phasmatodea</taxon>
        <taxon>Timematodea</taxon>
        <taxon>Timematoidea</taxon>
        <taxon>Timematidae</taxon>
        <taxon>Timema</taxon>
    </lineage>
</organism>